<dbReference type="OrthoDB" id="248923at2759"/>
<comment type="caution">
    <text evidence="8">The sequence shown here is derived from an EMBL/GenBank/DDBJ whole genome shotgun (WGS) entry which is preliminary data.</text>
</comment>
<dbReference type="InterPro" id="IPR000719">
    <property type="entry name" value="Prot_kinase_dom"/>
</dbReference>
<keyword evidence="5" id="KW-0067">ATP-binding</keyword>
<evidence type="ECO:0000256" key="3">
    <source>
        <dbReference type="ARBA" id="ARBA00022741"/>
    </source>
</evidence>
<keyword evidence="3" id="KW-0547">Nucleotide-binding</keyword>
<dbReference type="Gene3D" id="1.10.510.10">
    <property type="entry name" value="Transferase(Phosphotransferase) domain 1"/>
    <property type="match status" value="1"/>
</dbReference>
<evidence type="ECO:0000256" key="6">
    <source>
        <dbReference type="SAM" id="MobiDB-lite"/>
    </source>
</evidence>
<protein>
    <submittedName>
        <fullName evidence="8">Citron Rho-interacting kinase</fullName>
    </submittedName>
</protein>
<feature type="compositionally biased region" description="Basic and acidic residues" evidence="6">
    <location>
        <begin position="415"/>
        <end position="430"/>
    </location>
</feature>
<reference evidence="8 9" key="1">
    <citation type="submission" date="2016-02" db="EMBL/GenBank/DDBJ databases">
        <title>Genome analysis of coral dinoflagellate symbionts highlights evolutionary adaptations to a symbiotic lifestyle.</title>
        <authorList>
            <person name="Aranda M."/>
            <person name="Li Y."/>
            <person name="Liew Y.J."/>
            <person name="Baumgarten S."/>
            <person name="Simakov O."/>
            <person name="Wilson M."/>
            <person name="Piel J."/>
            <person name="Ashoor H."/>
            <person name="Bougouffa S."/>
            <person name="Bajic V.B."/>
            <person name="Ryu T."/>
            <person name="Ravasi T."/>
            <person name="Bayer T."/>
            <person name="Micklem G."/>
            <person name="Kim H."/>
            <person name="Bhak J."/>
            <person name="Lajeunesse T.C."/>
            <person name="Voolstra C.R."/>
        </authorList>
    </citation>
    <scope>NUCLEOTIDE SEQUENCE [LARGE SCALE GENOMIC DNA]</scope>
    <source>
        <strain evidence="8 9">CCMP2467</strain>
    </source>
</reference>
<evidence type="ECO:0000256" key="5">
    <source>
        <dbReference type="ARBA" id="ARBA00022840"/>
    </source>
</evidence>
<evidence type="ECO:0000313" key="8">
    <source>
        <dbReference type="EMBL" id="OLP95360.1"/>
    </source>
</evidence>
<feature type="region of interest" description="Disordered" evidence="6">
    <location>
        <begin position="378"/>
        <end position="439"/>
    </location>
</feature>
<feature type="compositionally biased region" description="Basic and acidic residues" evidence="6">
    <location>
        <begin position="389"/>
        <end position="407"/>
    </location>
</feature>
<dbReference type="Pfam" id="PF00069">
    <property type="entry name" value="Pkinase"/>
    <property type="match status" value="1"/>
</dbReference>
<sequence>MTVRRWANVLTGRAEVHRGDLLDEPEETLGCLRCCGEEQQIHEKYACIDEKYALKRSTNEEAVVLVGHRMYCCCDSCLVMLMSPPVIAIKNVIALEEAFMWSNQVLARLECMEGGSFRSYLRALGQVMGLCSDDGQRRYALEEALCVARYYDDHVAGIFVMITKDVVRYVIAQAFKTSIEELLDFDVAAEIPRSGRLTEVIGTVENMAPEVFQGAYGELADIWSVGVITYEALYGYRPFNDANIDRVEEMVRNWQRYLLFPFDATELPAAKLLAVVGANELHPPYACRSSGRALVRGIVLVRALFEATDGFDLQDSKFASVHSPRYEDPADNIEAETTVGWEERDKAKFVDVESECLGPEKPEKATGPLRNGRFIPVSAEAAQAATARKQSDSPKKPAESRRPRPKEQGAPAAEPSERERAGEKSAEVLAKRSMFLVRS</sequence>
<proteinExistence type="predicted"/>
<keyword evidence="1" id="KW-0723">Serine/threonine-protein kinase</keyword>
<evidence type="ECO:0000313" key="9">
    <source>
        <dbReference type="Proteomes" id="UP000186817"/>
    </source>
</evidence>
<evidence type="ECO:0000259" key="7">
    <source>
        <dbReference type="PROSITE" id="PS50011"/>
    </source>
</evidence>
<dbReference type="Proteomes" id="UP000186817">
    <property type="component" value="Unassembled WGS sequence"/>
</dbReference>
<gene>
    <name evidence="8" type="primary">CIT</name>
    <name evidence="8" type="ORF">AK812_SmicGene22524</name>
</gene>
<dbReference type="InterPro" id="IPR050205">
    <property type="entry name" value="CDPK_Ser/Thr_kinases"/>
</dbReference>
<dbReference type="InterPro" id="IPR011009">
    <property type="entry name" value="Kinase-like_dom_sf"/>
</dbReference>
<dbReference type="Gene3D" id="3.30.200.20">
    <property type="entry name" value="Phosphorylase Kinase, domain 1"/>
    <property type="match status" value="1"/>
</dbReference>
<keyword evidence="2" id="KW-0808">Transferase</keyword>
<organism evidence="8 9">
    <name type="scientific">Symbiodinium microadriaticum</name>
    <name type="common">Dinoflagellate</name>
    <name type="synonym">Zooxanthella microadriatica</name>
    <dbReference type="NCBI Taxonomy" id="2951"/>
    <lineage>
        <taxon>Eukaryota</taxon>
        <taxon>Sar</taxon>
        <taxon>Alveolata</taxon>
        <taxon>Dinophyceae</taxon>
        <taxon>Suessiales</taxon>
        <taxon>Symbiodiniaceae</taxon>
        <taxon>Symbiodinium</taxon>
    </lineage>
</organism>
<name>A0A1Q9DJQ6_SYMMI</name>
<feature type="domain" description="Protein kinase" evidence="7">
    <location>
        <begin position="1"/>
        <end position="305"/>
    </location>
</feature>
<dbReference type="GO" id="GO:0004674">
    <property type="term" value="F:protein serine/threonine kinase activity"/>
    <property type="evidence" value="ECO:0007669"/>
    <property type="project" value="UniProtKB-KW"/>
</dbReference>
<evidence type="ECO:0000256" key="2">
    <source>
        <dbReference type="ARBA" id="ARBA00022679"/>
    </source>
</evidence>
<dbReference type="PROSITE" id="PS50011">
    <property type="entry name" value="PROTEIN_KINASE_DOM"/>
    <property type="match status" value="1"/>
</dbReference>
<dbReference type="PANTHER" id="PTHR24349">
    <property type="entry name" value="SERINE/THREONINE-PROTEIN KINASE"/>
    <property type="match status" value="1"/>
</dbReference>
<evidence type="ECO:0000256" key="4">
    <source>
        <dbReference type="ARBA" id="ARBA00022777"/>
    </source>
</evidence>
<evidence type="ECO:0000256" key="1">
    <source>
        <dbReference type="ARBA" id="ARBA00022527"/>
    </source>
</evidence>
<keyword evidence="4 8" id="KW-0418">Kinase</keyword>
<dbReference type="SUPFAM" id="SSF56112">
    <property type="entry name" value="Protein kinase-like (PK-like)"/>
    <property type="match status" value="1"/>
</dbReference>
<dbReference type="EMBL" id="LSRX01000506">
    <property type="protein sequence ID" value="OLP95360.1"/>
    <property type="molecule type" value="Genomic_DNA"/>
</dbReference>
<dbReference type="GO" id="GO:0005524">
    <property type="term" value="F:ATP binding"/>
    <property type="evidence" value="ECO:0007669"/>
    <property type="project" value="UniProtKB-KW"/>
</dbReference>
<dbReference type="SMART" id="SM00220">
    <property type="entry name" value="S_TKc"/>
    <property type="match status" value="1"/>
</dbReference>
<keyword evidence="9" id="KW-1185">Reference proteome</keyword>
<accession>A0A1Q9DJQ6</accession>
<dbReference type="AlphaFoldDB" id="A0A1Q9DJQ6"/>